<keyword evidence="6" id="KW-0574">Periplasm</keyword>
<dbReference type="PROSITE" id="PS50106">
    <property type="entry name" value="PDZ"/>
    <property type="match status" value="2"/>
</dbReference>
<dbReference type="AlphaFoldDB" id="A0A3A4QY81"/>
<keyword evidence="8" id="KW-0720">Serine protease</keyword>
<dbReference type="InterPro" id="IPR011782">
    <property type="entry name" value="Pept_S1C_Do"/>
</dbReference>
<feature type="binding site" evidence="10">
    <location>
        <position position="146"/>
    </location>
    <ligand>
        <name>substrate</name>
    </ligand>
</feature>
<dbReference type="Pfam" id="PF17820">
    <property type="entry name" value="PDZ_6"/>
    <property type="match status" value="1"/>
</dbReference>
<comment type="similarity">
    <text evidence="2">Belongs to the peptidase S1C family.</text>
</comment>
<dbReference type="SUPFAM" id="SSF50156">
    <property type="entry name" value="PDZ domain-like"/>
    <property type="match status" value="2"/>
</dbReference>
<dbReference type="InterPro" id="IPR041489">
    <property type="entry name" value="PDZ_6"/>
</dbReference>
<evidence type="ECO:0000313" key="12">
    <source>
        <dbReference type="EMBL" id="RJP58724.1"/>
    </source>
</evidence>
<keyword evidence="4" id="KW-0732">Signal</keyword>
<feature type="binding site" evidence="10">
    <location>
        <begin position="227"/>
        <end position="229"/>
    </location>
    <ligand>
        <name>substrate</name>
    </ligand>
</feature>
<organism evidence="12 13">
    <name type="scientific">Candidatus Auribacter fodinae</name>
    <dbReference type="NCBI Taxonomy" id="2093366"/>
    <lineage>
        <taxon>Bacteria</taxon>
        <taxon>Pseudomonadati</taxon>
        <taxon>Candidatus Auribacterota</taxon>
        <taxon>Candidatus Auribacteria</taxon>
        <taxon>Candidatus Auribacterales</taxon>
        <taxon>Candidatus Auribacteraceae</taxon>
        <taxon>Candidatus Auribacter</taxon>
    </lineage>
</organism>
<feature type="active site" description="Charge relay system" evidence="9">
    <location>
        <position position="229"/>
    </location>
</feature>
<evidence type="ECO:0000256" key="2">
    <source>
        <dbReference type="ARBA" id="ARBA00010541"/>
    </source>
</evidence>
<gene>
    <name evidence="12" type="ORF">C4541_07515</name>
</gene>
<evidence type="ECO:0000256" key="10">
    <source>
        <dbReference type="PIRSR" id="PIRSR611782-2"/>
    </source>
</evidence>
<evidence type="ECO:0000256" key="6">
    <source>
        <dbReference type="ARBA" id="ARBA00022764"/>
    </source>
</evidence>
<proteinExistence type="inferred from homology"/>
<dbReference type="Proteomes" id="UP000266426">
    <property type="component" value="Unassembled WGS sequence"/>
</dbReference>
<dbReference type="CDD" id="cd10839">
    <property type="entry name" value="cpPDZ1_DegP-like"/>
    <property type="match status" value="1"/>
</dbReference>
<dbReference type="Pfam" id="PF13180">
    <property type="entry name" value="PDZ_2"/>
    <property type="match status" value="1"/>
</dbReference>
<dbReference type="PRINTS" id="PR00834">
    <property type="entry name" value="PROTEASES2C"/>
</dbReference>
<dbReference type="Gene3D" id="2.30.42.10">
    <property type="match status" value="2"/>
</dbReference>
<dbReference type="InterPro" id="IPR036034">
    <property type="entry name" value="PDZ_sf"/>
</dbReference>
<feature type="domain" description="PDZ" evidence="11">
    <location>
        <begin position="395"/>
        <end position="450"/>
    </location>
</feature>
<keyword evidence="7" id="KW-0378">Hydrolase</keyword>
<evidence type="ECO:0000256" key="1">
    <source>
        <dbReference type="ARBA" id="ARBA00004418"/>
    </source>
</evidence>
<dbReference type="Pfam" id="PF13365">
    <property type="entry name" value="Trypsin_2"/>
    <property type="match status" value="1"/>
</dbReference>
<feature type="binding site" evidence="10">
    <location>
        <position position="116"/>
    </location>
    <ligand>
        <name>substrate</name>
    </ligand>
</feature>
<dbReference type="PANTHER" id="PTHR22939:SF129">
    <property type="entry name" value="SERINE PROTEASE HTRA2, MITOCHONDRIAL"/>
    <property type="match status" value="1"/>
</dbReference>
<comment type="caution">
    <text evidence="12">The sequence shown here is derived from an EMBL/GenBank/DDBJ whole genome shotgun (WGS) entry which is preliminary data.</text>
</comment>
<dbReference type="GO" id="GO:0004252">
    <property type="term" value="F:serine-type endopeptidase activity"/>
    <property type="evidence" value="ECO:0007669"/>
    <property type="project" value="InterPro"/>
</dbReference>
<accession>A0A3A4QY81</accession>
<dbReference type="EMBL" id="QZJZ01000062">
    <property type="protein sequence ID" value="RJP58724.1"/>
    <property type="molecule type" value="Genomic_DNA"/>
</dbReference>
<dbReference type="InterPro" id="IPR001478">
    <property type="entry name" value="PDZ"/>
</dbReference>
<sequence>MNRRGILKLCLLLVLGVSIGTLIHPVIQNVLNKNAGSITAGIYDLQDKLTTIGQLATPAVVGISTTTIIRQRGVTDPYQQDLFWFFFGLPEREFKQNGIGSGFIVDPKGYILTNQHVVDKAQDITVVLQNGSKYKAQVTGYDTRSDLALLKIDATNLPYLELGDSDKVKPGQWAIAIGNPFTIFEDNPTASMTLGIVSAIHRQLPSSDMQNRYYGDLIQTDASINPGNSGGPLVDIDGNVIGINVAIISRSGESAGMGFALPVNRAKRVLNNLIEGKEIQYGWLGVAIQPLSPDLLQSLGLNKRIGVLVAEVLEGAPAAQAGIQRRDIITKFADKEVKSAEDLIAMVNETEIGETVNLEVIRNGSRHVIPVTIAARKSNLASQQPNSQEYIVWRGLTLQNINDQILRNYGLEAMEGVIVINVDPNSPAEQSGIKPGDVIDEVNRQAVRSIKEFTSITENAKGNILIHSYNQGYVVVSE</sequence>
<name>A0A3A4QY81_9BACT</name>
<evidence type="ECO:0000256" key="8">
    <source>
        <dbReference type="ARBA" id="ARBA00022825"/>
    </source>
</evidence>
<dbReference type="InterPro" id="IPR009003">
    <property type="entry name" value="Peptidase_S1_PA"/>
</dbReference>
<dbReference type="PANTHER" id="PTHR22939">
    <property type="entry name" value="SERINE PROTEASE FAMILY S1C HTRA-RELATED"/>
    <property type="match status" value="1"/>
</dbReference>
<keyword evidence="3" id="KW-0645">Protease</keyword>
<feature type="domain" description="PDZ" evidence="11">
    <location>
        <begin position="273"/>
        <end position="364"/>
    </location>
</feature>
<dbReference type="GO" id="GO:0042597">
    <property type="term" value="C:periplasmic space"/>
    <property type="evidence" value="ECO:0007669"/>
    <property type="project" value="UniProtKB-SubCell"/>
</dbReference>
<evidence type="ECO:0000256" key="9">
    <source>
        <dbReference type="PIRSR" id="PIRSR611782-1"/>
    </source>
</evidence>
<evidence type="ECO:0000256" key="7">
    <source>
        <dbReference type="ARBA" id="ARBA00022801"/>
    </source>
</evidence>
<dbReference type="SUPFAM" id="SSF50494">
    <property type="entry name" value="Trypsin-like serine proteases"/>
    <property type="match status" value="1"/>
</dbReference>
<dbReference type="NCBIfam" id="TIGR02037">
    <property type="entry name" value="degP_htrA_DO"/>
    <property type="match status" value="1"/>
</dbReference>
<evidence type="ECO:0000313" key="13">
    <source>
        <dbReference type="Proteomes" id="UP000266426"/>
    </source>
</evidence>
<dbReference type="GO" id="GO:0006508">
    <property type="term" value="P:proteolysis"/>
    <property type="evidence" value="ECO:0007669"/>
    <property type="project" value="UniProtKB-KW"/>
</dbReference>
<dbReference type="Gene3D" id="2.40.10.120">
    <property type="match status" value="1"/>
</dbReference>
<comment type="subcellular location">
    <subcellularLocation>
        <location evidence="1">Periplasm</location>
    </subcellularLocation>
</comment>
<reference evidence="12 13" key="1">
    <citation type="journal article" date="2017" name="ISME J.">
        <title>Energy and carbon metabolisms in a deep terrestrial subsurface fluid microbial community.</title>
        <authorList>
            <person name="Momper L."/>
            <person name="Jungbluth S.P."/>
            <person name="Lee M.D."/>
            <person name="Amend J.P."/>
        </authorList>
    </citation>
    <scope>NUCLEOTIDE SEQUENCE [LARGE SCALE GENOMIC DNA]</scope>
    <source>
        <strain evidence="12">SURF_26</strain>
    </source>
</reference>
<dbReference type="InterPro" id="IPR001940">
    <property type="entry name" value="Peptidase_S1C"/>
</dbReference>
<evidence type="ECO:0000256" key="4">
    <source>
        <dbReference type="ARBA" id="ARBA00022729"/>
    </source>
</evidence>
<evidence type="ECO:0000256" key="3">
    <source>
        <dbReference type="ARBA" id="ARBA00022670"/>
    </source>
</evidence>
<feature type="active site" description="Charge relay system" evidence="9">
    <location>
        <position position="146"/>
    </location>
</feature>
<feature type="active site" description="Charge relay system" evidence="9">
    <location>
        <position position="116"/>
    </location>
</feature>
<dbReference type="SMART" id="SM00228">
    <property type="entry name" value="PDZ"/>
    <property type="match status" value="2"/>
</dbReference>
<evidence type="ECO:0000256" key="5">
    <source>
        <dbReference type="ARBA" id="ARBA00022737"/>
    </source>
</evidence>
<protein>
    <submittedName>
        <fullName evidence="12">Do family serine endopeptidase</fullName>
    </submittedName>
</protein>
<keyword evidence="5" id="KW-0677">Repeat</keyword>
<evidence type="ECO:0000259" key="11">
    <source>
        <dbReference type="PROSITE" id="PS50106"/>
    </source>
</evidence>